<dbReference type="Gene3D" id="3.40.630.10">
    <property type="entry name" value="Zn peptidases"/>
    <property type="match status" value="1"/>
</dbReference>
<name>A0A1T4MW94_9FIRM</name>
<keyword evidence="4" id="KW-0862">Zinc</keyword>
<dbReference type="EMBL" id="FUWM01000012">
    <property type="protein sequence ID" value="SJZ71077.1"/>
    <property type="molecule type" value="Genomic_DNA"/>
</dbReference>
<dbReference type="InterPro" id="IPR011650">
    <property type="entry name" value="Peptidase_M20_dimer"/>
</dbReference>
<dbReference type="Proteomes" id="UP000190625">
    <property type="component" value="Unassembled WGS sequence"/>
</dbReference>
<dbReference type="InterPro" id="IPR001261">
    <property type="entry name" value="ArgE/DapE_CS"/>
</dbReference>
<keyword evidence="5" id="KW-0175">Coiled coil</keyword>
<dbReference type="InterPro" id="IPR050072">
    <property type="entry name" value="Peptidase_M20A"/>
</dbReference>
<dbReference type="PANTHER" id="PTHR43808">
    <property type="entry name" value="ACETYLORNITHINE DEACETYLASE"/>
    <property type="match status" value="1"/>
</dbReference>
<evidence type="ECO:0000256" key="5">
    <source>
        <dbReference type="SAM" id="Coils"/>
    </source>
</evidence>
<dbReference type="NCBIfam" id="NF009555">
    <property type="entry name" value="PRK13004.1"/>
    <property type="match status" value="1"/>
</dbReference>
<reference evidence="8" key="1">
    <citation type="submission" date="2017-02" db="EMBL/GenBank/DDBJ databases">
        <authorList>
            <person name="Varghese N."/>
            <person name="Submissions S."/>
        </authorList>
    </citation>
    <scope>NUCLEOTIDE SEQUENCE [LARGE SCALE GENOMIC DNA]</scope>
    <source>
        <strain evidence="8">ATCC BAA-73</strain>
    </source>
</reference>
<feature type="domain" description="Peptidase M20 dimerisation" evidence="6">
    <location>
        <begin position="171"/>
        <end position="275"/>
    </location>
</feature>
<accession>A0A1T4MW94</accession>
<dbReference type="PROSITE" id="PS00758">
    <property type="entry name" value="ARGE_DAPE_CPG2_1"/>
    <property type="match status" value="1"/>
</dbReference>
<dbReference type="Pfam" id="PF01546">
    <property type="entry name" value="Peptidase_M20"/>
    <property type="match status" value="1"/>
</dbReference>
<evidence type="ECO:0000256" key="4">
    <source>
        <dbReference type="ARBA" id="ARBA00022833"/>
    </source>
</evidence>
<evidence type="ECO:0000256" key="1">
    <source>
        <dbReference type="ARBA" id="ARBA00001947"/>
    </source>
</evidence>
<dbReference type="AlphaFoldDB" id="A0A1T4MW94"/>
<evidence type="ECO:0000313" key="8">
    <source>
        <dbReference type="Proteomes" id="UP000190625"/>
    </source>
</evidence>
<organism evidence="7 8">
    <name type="scientific">Selenihalanaerobacter shriftii</name>
    <dbReference type="NCBI Taxonomy" id="142842"/>
    <lineage>
        <taxon>Bacteria</taxon>
        <taxon>Bacillati</taxon>
        <taxon>Bacillota</taxon>
        <taxon>Clostridia</taxon>
        <taxon>Halanaerobiales</taxon>
        <taxon>Halobacteroidaceae</taxon>
        <taxon>Selenihalanaerobacter</taxon>
    </lineage>
</organism>
<evidence type="ECO:0000259" key="6">
    <source>
        <dbReference type="Pfam" id="PF07687"/>
    </source>
</evidence>
<dbReference type="OrthoDB" id="9792335at2"/>
<keyword evidence="2" id="KW-0479">Metal-binding</keyword>
<dbReference type="GO" id="GO:0046872">
    <property type="term" value="F:metal ion binding"/>
    <property type="evidence" value="ECO:0007669"/>
    <property type="project" value="UniProtKB-KW"/>
</dbReference>
<gene>
    <name evidence="7" type="ORF">SAMN02745118_01608</name>
</gene>
<dbReference type="SUPFAM" id="SSF53187">
    <property type="entry name" value="Zn-dependent exopeptidases"/>
    <property type="match status" value="1"/>
</dbReference>
<dbReference type="RefSeq" id="WP_078810078.1">
    <property type="nucleotide sequence ID" value="NZ_FUWM01000012.1"/>
</dbReference>
<dbReference type="InterPro" id="IPR036264">
    <property type="entry name" value="Bact_exopeptidase_dim_dom"/>
</dbReference>
<sequence>MLTESRKEKLITLCQELIKAPSYSGEEEEVTKAVKNNMQKLGFDNVKIDKYGSMIGHIKGKGTGKSILFDGHIDTVGISDRSLWSHDPFGAEIVDNKIYGRGASDMKGSVAAMIYAASCFAEDKNFKGDVYISCSVHEECFEGVAGREISEYVEPDYVVIGEATNLNLARGQRGRAEIKVETLGKTAHSSNPQIGKNAIRHMINLMQEIDNIDLNEHDVLGEGILEVTDIISNPYPGASVVPNLCKATYDRRTLVGETKESVLNQIEEEINRLKEIDEDLEARVYYAEDEEDCWTGEKIKAERFFPAWLYDKDHELVQKASTGLAQVGLNPEISHYSFCTNGSHFAGEKNIPTVGFGPSQEHLAHVIDEHIEVDQLLKGCKGFYGIMEAVLK</sequence>
<evidence type="ECO:0000256" key="3">
    <source>
        <dbReference type="ARBA" id="ARBA00022801"/>
    </source>
</evidence>
<keyword evidence="8" id="KW-1185">Reference proteome</keyword>
<protein>
    <submittedName>
        <fullName evidence="7">Putative selenium metabolism hydrolase</fullName>
    </submittedName>
</protein>
<dbReference type="Pfam" id="PF07687">
    <property type="entry name" value="M20_dimer"/>
    <property type="match status" value="1"/>
</dbReference>
<feature type="coiled-coil region" evidence="5">
    <location>
        <begin position="256"/>
        <end position="283"/>
    </location>
</feature>
<dbReference type="InterPro" id="IPR002933">
    <property type="entry name" value="Peptidase_M20"/>
</dbReference>
<keyword evidence="3 7" id="KW-0378">Hydrolase</keyword>
<dbReference type="GO" id="GO:0016787">
    <property type="term" value="F:hydrolase activity"/>
    <property type="evidence" value="ECO:0007669"/>
    <property type="project" value="UniProtKB-KW"/>
</dbReference>
<evidence type="ECO:0000313" key="7">
    <source>
        <dbReference type="EMBL" id="SJZ71077.1"/>
    </source>
</evidence>
<comment type="cofactor">
    <cofactor evidence="1">
        <name>Zn(2+)</name>
        <dbReference type="ChEBI" id="CHEBI:29105"/>
    </cofactor>
</comment>
<dbReference type="Gene3D" id="3.30.70.360">
    <property type="match status" value="1"/>
</dbReference>
<dbReference type="STRING" id="142842.SAMN02745118_01608"/>
<dbReference type="SUPFAM" id="SSF55031">
    <property type="entry name" value="Bacterial exopeptidase dimerisation domain"/>
    <property type="match status" value="1"/>
</dbReference>
<evidence type="ECO:0000256" key="2">
    <source>
        <dbReference type="ARBA" id="ARBA00022723"/>
    </source>
</evidence>
<proteinExistence type="predicted"/>